<name>A0A512B3F6_9BACT</name>
<feature type="transmembrane region" description="Helical" evidence="1">
    <location>
        <begin position="179"/>
        <end position="202"/>
    </location>
</feature>
<dbReference type="EMBL" id="BJYS01000034">
    <property type="protein sequence ID" value="GEO06327.1"/>
    <property type="molecule type" value="Genomic_DNA"/>
</dbReference>
<feature type="transmembrane region" description="Helical" evidence="1">
    <location>
        <begin position="63"/>
        <end position="83"/>
    </location>
</feature>
<feature type="transmembrane region" description="Helical" evidence="1">
    <location>
        <begin position="15"/>
        <end position="34"/>
    </location>
</feature>
<protein>
    <recommendedName>
        <fullName evidence="4">FUSC family protein</fullName>
    </recommendedName>
</protein>
<dbReference type="AlphaFoldDB" id="A0A512B3F6"/>
<evidence type="ECO:0008006" key="4">
    <source>
        <dbReference type="Google" id="ProtNLM"/>
    </source>
</evidence>
<sequence length="219" mass="24071">MLKQLLEFKQTDRKWHFGVLAGLSVGIPLLAGYYTGNMPAVKLASLAGLVILYIHSQNLAHRMITLMACSFGIMVSFSVGIFFGFNPYVASFVLGLYAFAVHLALYYLKMVRPPGNFFFIMVASVAISMPYQIETIPEKIGFVGIGTMISCTLGLLYSLVTLRRMPPAQEVISLAPGKYINFIQSLTFGLFVGLALLVAYLLKLDSPYWAPTSCAAVMQ</sequence>
<feature type="transmembrane region" description="Helical" evidence="1">
    <location>
        <begin position="139"/>
        <end position="159"/>
    </location>
</feature>
<keyword evidence="1" id="KW-1133">Transmembrane helix</keyword>
<dbReference type="Proteomes" id="UP000321532">
    <property type="component" value="Unassembled WGS sequence"/>
</dbReference>
<proteinExistence type="predicted"/>
<evidence type="ECO:0000256" key="1">
    <source>
        <dbReference type="SAM" id="Phobius"/>
    </source>
</evidence>
<organism evidence="2 3">
    <name type="scientific">Adhaeribacter aerolatus</name>
    <dbReference type="NCBI Taxonomy" id="670289"/>
    <lineage>
        <taxon>Bacteria</taxon>
        <taxon>Pseudomonadati</taxon>
        <taxon>Bacteroidota</taxon>
        <taxon>Cytophagia</taxon>
        <taxon>Cytophagales</taxon>
        <taxon>Hymenobacteraceae</taxon>
        <taxon>Adhaeribacter</taxon>
    </lineage>
</organism>
<evidence type="ECO:0000313" key="3">
    <source>
        <dbReference type="Proteomes" id="UP000321532"/>
    </source>
</evidence>
<feature type="transmembrane region" description="Helical" evidence="1">
    <location>
        <begin position="115"/>
        <end position="133"/>
    </location>
</feature>
<feature type="transmembrane region" description="Helical" evidence="1">
    <location>
        <begin position="89"/>
        <end position="108"/>
    </location>
</feature>
<evidence type="ECO:0000313" key="2">
    <source>
        <dbReference type="EMBL" id="GEO06327.1"/>
    </source>
</evidence>
<keyword evidence="3" id="KW-1185">Reference proteome</keyword>
<comment type="caution">
    <text evidence="2">The sequence shown here is derived from an EMBL/GenBank/DDBJ whole genome shotgun (WGS) entry which is preliminary data.</text>
</comment>
<keyword evidence="1" id="KW-0812">Transmembrane</keyword>
<reference evidence="2 3" key="1">
    <citation type="submission" date="2019-07" db="EMBL/GenBank/DDBJ databases">
        <title>Whole genome shotgun sequence of Adhaeribacter aerolatus NBRC 106133.</title>
        <authorList>
            <person name="Hosoyama A."/>
            <person name="Uohara A."/>
            <person name="Ohji S."/>
            <person name="Ichikawa N."/>
        </authorList>
    </citation>
    <scope>NUCLEOTIDE SEQUENCE [LARGE SCALE GENOMIC DNA]</scope>
    <source>
        <strain evidence="2 3">NBRC 106133</strain>
    </source>
</reference>
<keyword evidence="1" id="KW-0472">Membrane</keyword>
<accession>A0A512B3F6</accession>
<dbReference type="RefSeq" id="WP_246151196.1">
    <property type="nucleotide sequence ID" value="NZ_BJYS01000034.1"/>
</dbReference>
<gene>
    <name evidence="2" type="ORF">AAE02nite_39910</name>
</gene>